<evidence type="ECO:0000313" key="2">
    <source>
        <dbReference type="EMBL" id="GAA3896230.1"/>
    </source>
</evidence>
<evidence type="ECO:0000313" key="3">
    <source>
        <dbReference type="Proteomes" id="UP001500827"/>
    </source>
</evidence>
<comment type="caution">
    <text evidence="2">The sequence shown here is derived from an EMBL/GenBank/DDBJ whole genome shotgun (WGS) entry which is preliminary data.</text>
</comment>
<keyword evidence="3" id="KW-1185">Reference proteome</keyword>
<reference evidence="3" key="1">
    <citation type="journal article" date="2019" name="Int. J. Syst. Evol. Microbiol.">
        <title>The Global Catalogue of Microorganisms (GCM) 10K type strain sequencing project: providing services to taxonomists for standard genome sequencing and annotation.</title>
        <authorList>
            <consortium name="The Broad Institute Genomics Platform"/>
            <consortium name="The Broad Institute Genome Sequencing Center for Infectious Disease"/>
            <person name="Wu L."/>
            <person name="Ma J."/>
        </authorList>
    </citation>
    <scope>NUCLEOTIDE SEQUENCE [LARGE SCALE GENOMIC DNA]</scope>
    <source>
        <strain evidence="3">JCM 17543</strain>
    </source>
</reference>
<name>A0ABP7L7A4_9SPHN</name>
<accession>A0ABP7L7A4</accession>
<feature type="region of interest" description="Disordered" evidence="1">
    <location>
        <begin position="1"/>
        <end position="28"/>
    </location>
</feature>
<sequence>MTGKNVALDARRQKRQPHQPDSISGLRNAFHRGKAGAIPFDEAMRGPETLDQHRIAIWRMARNRLNLGSPATRLQHGRNAPSHQFGIAVFGRHALRVGKRCTDARPHSNRKHQLGSYAEKYNRTIAQSALC</sequence>
<dbReference type="Proteomes" id="UP001500827">
    <property type="component" value="Unassembled WGS sequence"/>
</dbReference>
<evidence type="ECO:0000256" key="1">
    <source>
        <dbReference type="SAM" id="MobiDB-lite"/>
    </source>
</evidence>
<gene>
    <name evidence="2" type="ORF">GCM10022276_14030</name>
</gene>
<dbReference type="EMBL" id="BAABBM010000001">
    <property type="protein sequence ID" value="GAA3896230.1"/>
    <property type="molecule type" value="Genomic_DNA"/>
</dbReference>
<protein>
    <recommendedName>
        <fullName evidence="4">Transposase</fullName>
    </recommendedName>
</protein>
<organism evidence="2 3">
    <name type="scientific">Sphingomonas limnosediminicola</name>
    <dbReference type="NCBI Taxonomy" id="940133"/>
    <lineage>
        <taxon>Bacteria</taxon>
        <taxon>Pseudomonadati</taxon>
        <taxon>Pseudomonadota</taxon>
        <taxon>Alphaproteobacteria</taxon>
        <taxon>Sphingomonadales</taxon>
        <taxon>Sphingomonadaceae</taxon>
        <taxon>Sphingomonas</taxon>
    </lineage>
</organism>
<proteinExistence type="predicted"/>
<evidence type="ECO:0008006" key="4">
    <source>
        <dbReference type="Google" id="ProtNLM"/>
    </source>
</evidence>